<dbReference type="PROSITE" id="PS00383">
    <property type="entry name" value="TYR_PHOSPHATASE_1"/>
    <property type="match status" value="2"/>
</dbReference>
<dbReference type="SMART" id="SM00137">
    <property type="entry name" value="MAM"/>
    <property type="match status" value="1"/>
</dbReference>
<dbReference type="PROSITE" id="PS50055">
    <property type="entry name" value="TYR_PHOSPHATASE_PTP"/>
    <property type="match status" value="2"/>
</dbReference>
<dbReference type="InterPro" id="IPR016130">
    <property type="entry name" value="Tyr_Pase_AS"/>
</dbReference>
<comment type="subcellular location">
    <subcellularLocation>
        <location evidence="1">Membrane</location>
        <topology evidence="1">Single-pass type I membrane protein</topology>
    </subcellularLocation>
</comment>
<feature type="domain" description="Ig-like" evidence="20">
    <location>
        <begin position="195"/>
        <end position="280"/>
    </location>
</feature>
<evidence type="ECO:0000256" key="10">
    <source>
        <dbReference type="ARBA" id="ARBA00023136"/>
    </source>
</evidence>
<protein>
    <recommendedName>
        <fullName evidence="3">protein-tyrosine-phosphatase</fullName>
        <ecNumber evidence="3">3.1.3.48</ecNumber>
    </recommendedName>
</protein>
<feature type="domain" description="Tyrosine specific protein phosphatases" evidence="18">
    <location>
        <begin position="1280"/>
        <end position="1357"/>
    </location>
</feature>
<dbReference type="InterPro" id="IPR000387">
    <property type="entry name" value="Tyr_Pase_dom"/>
</dbReference>
<dbReference type="Pfam" id="PF00629">
    <property type="entry name" value="MAM"/>
    <property type="match status" value="1"/>
</dbReference>
<evidence type="ECO:0000256" key="9">
    <source>
        <dbReference type="ARBA" id="ARBA00022989"/>
    </source>
</evidence>
<dbReference type="FunFam" id="2.60.40.10:FF:000009">
    <property type="entry name" value="receptor-type tyrosine-protein phosphatase U isoform X1"/>
    <property type="match status" value="1"/>
</dbReference>
<dbReference type="SUPFAM" id="SSF49265">
    <property type="entry name" value="Fibronectin type III"/>
    <property type="match status" value="2"/>
</dbReference>
<dbReference type="Gene3D" id="2.60.40.10">
    <property type="entry name" value="Immunoglobulins"/>
    <property type="match status" value="4"/>
</dbReference>
<evidence type="ECO:0000256" key="5">
    <source>
        <dbReference type="ARBA" id="ARBA00022729"/>
    </source>
</evidence>
<keyword evidence="14" id="KW-0393">Immunoglobulin domain</keyword>
<dbReference type="InterPro" id="IPR036179">
    <property type="entry name" value="Ig-like_dom_sf"/>
</dbReference>
<feature type="domain" description="Tyrosine-protein phosphatase" evidence="17">
    <location>
        <begin position="818"/>
        <end position="1072"/>
    </location>
</feature>
<evidence type="ECO:0000256" key="13">
    <source>
        <dbReference type="ARBA" id="ARBA00023180"/>
    </source>
</evidence>
<accession>A0A8C7ZM72</accession>
<keyword evidence="7" id="KW-0378">Hydrolase</keyword>
<evidence type="ECO:0000259" key="20">
    <source>
        <dbReference type="PROSITE" id="PS50835"/>
    </source>
</evidence>
<feature type="domain" description="Tyrosine-protein phosphatase" evidence="17">
    <location>
        <begin position="1104"/>
        <end position="1366"/>
    </location>
</feature>
<comment type="similarity">
    <text evidence="2">Belongs to the protein-tyrosine phosphatase family. Receptor class 2B subfamily.</text>
</comment>
<reference evidence="22" key="2">
    <citation type="submission" date="2025-09" db="UniProtKB">
        <authorList>
            <consortium name="Ensembl"/>
        </authorList>
    </citation>
    <scope>IDENTIFICATION</scope>
</reference>
<comment type="catalytic activity">
    <reaction evidence="15">
        <text>O-phospho-L-tyrosyl-[protein] + H2O = L-tyrosyl-[protein] + phosphate</text>
        <dbReference type="Rhea" id="RHEA:10684"/>
        <dbReference type="Rhea" id="RHEA-COMP:10136"/>
        <dbReference type="Rhea" id="RHEA-COMP:20101"/>
        <dbReference type="ChEBI" id="CHEBI:15377"/>
        <dbReference type="ChEBI" id="CHEBI:43474"/>
        <dbReference type="ChEBI" id="CHEBI:46858"/>
        <dbReference type="ChEBI" id="CHEBI:61978"/>
        <dbReference type="EC" id="3.1.3.48"/>
    </reaction>
</comment>
<dbReference type="InterPro" id="IPR013783">
    <property type="entry name" value="Ig-like_fold"/>
</dbReference>
<dbReference type="InterPro" id="IPR013320">
    <property type="entry name" value="ConA-like_dom_sf"/>
</dbReference>
<dbReference type="SMART" id="SM00409">
    <property type="entry name" value="IG"/>
    <property type="match status" value="1"/>
</dbReference>
<evidence type="ECO:0000256" key="12">
    <source>
        <dbReference type="ARBA" id="ARBA00023170"/>
    </source>
</evidence>
<evidence type="ECO:0000256" key="2">
    <source>
        <dbReference type="ARBA" id="ARBA00006396"/>
    </source>
</evidence>
<evidence type="ECO:0000256" key="11">
    <source>
        <dbReference type="ARBA" id="ARBA00023157"/>
    </source>
</evidence>
<dbReference type="Ensembl" id="ENSOSIT00000048023.1">
    <property type="protein sequence ID" value="ENSOSIP00000045666.1"/>
    <property type="gene ID" value="ENSOSIG00000006827.1"/>
</dbReference>
<evidence type="ECO:0000256" key="7">
    <source>
        <dbReference type="ARBA" id="ARBA00022801"/>
    </source>
</evidence>
<dbReference type="GO" id="GO:0004725">
    <property type="term" value="F:protein tyrosine phosphatase activity"/>
    <property type="evidence" value="ECO:0007669"/>
    <property type="project" value="UniProtKB-EC"/>
</dbReference>
<dbReference type="PRINTS" id="PR00700">
    <property type="entry name" value="PRTYPHPHTASE"/>
</dbReference>
<dbReference type="InterPro" id="IPR003961">
    <property type="entry name" value="FN3_dom"/>
</dbReference>
<feature type="chain" id="PRO_5034968013" description="protein-tyrosine-phosphatase" evidence="16">
    <location>
        <begin position="24"/>
        <end position="1370"/>
    </location>
</feature>
<dbReference type="FunFam" id="2.60.40.10:FF:000025">
    <property type="entry name" value="receptor-type tyrosine-protein phosphatase U isoform X2"/>
    <property type="match status" value="1"/>
</dbReference>
<keyword evidence="10" id="KW-0472">Membrane</keyword>
<dbReference type="Pfam" id="PF00041">
    <property type="entry name" value="fn3"/>
    <property type="match status" value="1"/>
</dbReference>
<keyword evidence="12" id="KW-0675">Receptor</keyword>
<feature type="domain" description="Tyrosine specific protein phosphatases" evidence="18">
    <location>
        <begin position="992"/>
        <end position="1063"/>
    </location>
</feature>
<dbReference type="Gene3D" id="3.90.190.10">
    <property type="entry name" value="Protein tyrosine phosphatase superfamily"/>
    <property type="match status" value="2"/>
</dbReference>
<evidence type="ECO:0000256" key="8">
    <source>
        <dbReference type="ARBA" id="ARBA00022912"/>
    </source>
</evidence>
<keyword evidence="13" id="KW-0325">Glycoprotein</keyword>
<dbReference type="SUPFAM" id="SSF52799">
    <property type="entry name" value="(Phosphotyrosine protein) phosphatases II"/>
    <property type="match status" value="2"/>
</dbReference>
<dbReference type="InterPro" id="IPR003595">
    <property type="entry name" value="Tyr_Pase_cat"/>
</dbReference>
<dbReference type="InterPro" id="IPR000998">
    <property type="entry name" value="MAM_dom"/>
</dbReference>
<proteinExistence type="inferred from homology"/>
<dbReference type="InterPro" id="IPR000242">
    <property type="entry name" value="PTP_cat"/>
</dbReference>
<evidence type="ECO:0000256" key="15">
    <source>
        <dbReference type="ARBA" id="ARBA00051722"/>
    </source>
</evidence>
<dbReference type="GO" id="GO:0016020">
    <property type="term" value="C:membrane"/>
    <property type="evidence" value="ECO:0007669"/>
    <property type="project" value="UniProtKB-SubCell"/>
</dbReference>
<dbReference type="PROSITE" id="PS50056">
    <property type="entry name" value="TYR_PHOSPHATASE_2"/>
    <property type="match status" value="2"/>
</dbReference>
<feature type="signal peptide" evidence="16">
    <location>
        <begin position="1"/>
        <end position="23"/>
    </location>
</feature>
<evidence type="ECO:0000256" key="4">
    <source>
        <dbReference type="ARBA" id="ARBA00022692"/>
    </source>
</evidence>
<dbReference type="PROSITE" id="PS50853">
    <property type="entry name" value="FN3"/>
    <property type="match status" value="2"/>
</dbReference>
<dbReference type="InterPro" id="IPR007110">
    <property type="entry name" value="Ig-like_dom"/>
</dbReference>
<keyword evidence="5 16" id="KW-0732">Signal</keyword>
<feature type="domain" description="Fibronectin type-III" evidence="21">
    <location>
        <begin position="293"/>
        <end position="388"/>
    </location>
</feature>
<dbReference type="Pfam" id="PF00102">
    <property type="entry name" value="Y_phosphatase"/>
    <property type="match status" value="2"/>
</dbReference>
<keyword evidence="6" id="KW-0677">Repeat</keyword>
<dbReference type="SMART" id="SM00060">
    <property type="entry name" value="FN3"/>
    <property type="match status" value="3"/>
</dbReference>
<dbReference type="FunFam" id="2.60.40.10:FF:000019">
    <property type="entry name" value="receptor-type tyrosine-protein phosphatase kappa isoform X2"/>
    <property type="match status" value="1"/>
</dbReference>
<keyword evidence="9" id="KW-1133">Transmembrane helix</keyword>
<evidence type="ECO:0000256" key="3">
    <source>
        <dbReference type="ARBA" id="ARBA00013064"/>
    </source>
</evidence>
<dbReference type="InterPro" id="IPR003599">
    <property type="entry name" value="Ig_sub"/>
</dbReference>
<dbReference type="FunFam" id="3.90.190.10:FF:000005">
    <property type="entry name" value="receptor-type tyrosine-protein phosphatase kappa isoform X1"/>
    <property type="match status" value="1"/>
</dbReference>
<dbReference type="InterPro" id="IPR029021">
    <property type="entry name" value="Prot-tyrosine_phosphatase-like"/>
</dbReference>
<dbReference type="FunFam" id="2.60.40.10:FF:000048">
    <property type="entry name" value="receptor-type tyrosine-protein phosphatase U isoform X1"/>
    <property type="match status" value="1"/>
</dbReference>
<dbReference type="CDD" id="cd00063">
    <property type="entry name" value="FN3"/>
    <property type="match status" value="2"/>
</dbReference>
<dbReference type="Gene3D" id="2.60.120.200">
    <property type="match status" value="1"/>
</dbReference>
<evidence type="ECO:0000259" key="17">
    <source>
        <dbReference type="PROSITE" id="PS50055"/>
    </source>
</evidence>
<keyword evidence="11" id="KW-1015">Disulfide bond</keyword>
<dbReference type="SMART" id="SM00404">
    <property type="entry name" value="PTPc_motif"/>
    <property type="match status" value="2"/>
</dbReference>
<dbReference type="PRINTS" id="PR00020">
    <property type="entry name" value="MAMDOMAIN"/>
</dbReference>
<evidence type="ECO:0000259" key="19">
    <source>
        <dbReference type="PROSITE" id="PS50060"/>
    </source>
</evidence>
<keyword evidence="23" id="KW-1185">Reference proteome</keyword>
<organism evidence="22 23">
    <name type="scientific">Oryzias sinensis</name>
    <name type="common">Chinese medaka</name>
    <dbReference type="NCBI Taxonomy" id="183150"/>
    <lineage>
        <taxon>Eukaryota</taxon>
        <taxon>Metazoa</taxon>
        <taxon>Chordata</taxon>
        <taxon>Craniata</taxon>
        <taxon>Vertebrata</taxon>
        <taxon>Euteleostomi</taxon>
        <taxon>Actinopterygii</taxon>
        <taxon>Neopterygii</taxon>
        <taxon>Teleostei</taxon>
        <taxon>Neoteleostei</taxon>
        <taxon>Acanthomorphata</taxon>
        <taxon>Ovalentaria</taxon>
        <taxon>Atherinomorphae</taxon>
        <taxon>Beloniformes</taxon>
        <taxon>Adrianichthyidae</taxon>
        <taxon>Oryziinae</taxon>
        <taxon>Oryzias</taxon>
    </lineage>
</organism>
<evidence type="ECO:0000256" key="14">
    <source>
        <dbReference type="ARBA" id="ARBA00023319"/>
    </source>
</evidence>
<dbReference type="InterPro" id="IPR057598">
    <property type="entry name" value="Fn3_PTPRU"/>
</dbReference>
<feature type="domain" description="Fibronectin type-III" evidence="21">
    <location>
        <begin position="476"/>
        <end position="582"/>
    </location>
</feature>
<name>A0A8C7ZM72_9TELE</name>
<evidence type="ECO:0000259" key="18">
    <source>
        <dbReference type="PROSITE" id="PS50056"/>
    </source>
</evidence>
<sequence>MDSLCSLFLGLLFLFSSAGHVSGQLPTAHLGRAEKGSCTFDEGFSQCDYQQDSYDDFDWTHINTQEVPYISPDLPKGSYMYVDVSQHDVGEKARFQLPVMKENDTHCIDFNYLLTSTDGSSPGTLNVLVKGHRSSRLLNVFFFFMLSIFCFSGKDWLKAELAVSTFWPNEYQVNLLNLVSIHLMNSNYFSSDKSPHFLRLGDVEVNAGQNATFQCIATGRDTSSNKLWLQRRNGEDIPVAQTKTINHRRFAASFHLKEVTGQDQDLYRCVTQSERGSGVSNFAGLIVREPPHPIAPPQLLGVGPTYLLIQLNANSIFGDGPIILKEVEYRMTSGSWTETHAVNSPNYKLWHLDPDTEYEIRVLLTRPGEGGTGKAGPPLITRTKCAEPMRTPKRLKIAETRSRLIAVDWESLGYNITRCHTFNVTICYHYMTANNPPRHLVGNLPPYTNVSLKMILTNPEGRKESDETIIQTDEDVPGPVPAQSLKATPSEETINLHWKEPVEPNGVIIQYEISYSAIRSFDPSVPLQRPGLTVSLPSNITHHTFSLLHPGVMYLFSIRASTSKGFGPAATLNVTTNISAPTIDEYDMTEAFLNETATTITVLLKPAQAKGAPISAYQIVVEEINHQRERRHASSDCYKVIFIHILHSNQLRSAGSFGASAHGVAYHLNASTSTLCRKLAKKRKDVIGTTRQEMTHMVNAMDRSYADQSTLHGEDPMAVTFMDSHNYGNRCKFRSSLSSHIKARIIFQLPNDPLVPTAVLDENHSGSAAENSRLLDVPRYHCEGTESPYQTGQLHPAIRVADLLQHINLMKTSDSYGFKEEYESFFEGQSASWDVAKKEQNRTKNRYGNIIAYDHSRVILQPTEDDPSSDYINANYIDGYQRPSHYIATQGPVHETVYDFWRMVWQEQSACIVMVTNLVEVGRVKCYKYWPDDAELYGDFKVTFVEVEPLAEYVVRTFTLERRGFNEVREVKQFHFTGWPDHGVPYHATGLLSFIRRVKMSNPPTAGPIVVHCSAGAGRTGCFIVIDIMLDMAEREGVVDIYNCVKALRSRRINMVQTEEQYIFIHDAILEACLCGETAIPVCEFKAAFYELIRIDSQTNSSHLKDEFQTLNSVTPQPQPEDCSIAMLPRNQDKNRFMDGLPPDRCLPFLITIDGESSNYINAALMDNYRQPAAFIVTQHPLPNTVKDFWRLVYDYGCTSLVMLNEIDLTQGCSQYWSEEGVFRYGPVQVECMSSLKDCDVISRLFRVCNLTRPQEGYLMVRQFQYLGWAGHREVPTSKRSFLKLILQVDQWQREGEEGEGRTIVHCLNGGGRSGVFCACSIVCEMAKRQSVVDVFHAVKTLRNSKPNMVDTPEQYRFCYDLALEFIESS</sequence>
<dbReference type="Pfam" id="PF00047">
    <property type="entry name" value="ig"/>
    <property type="match status" value="1"/>
</dbReference>
<dbReference type="InterPro" id="IPR036116">
    <property type="entry name" value="FN3_sf"/>
</dbReference>
<dbReference type="PROSITE" id="PS50060">
    <property type="entry name" value="MAM_2"/>
    <property type="match status" value="1"/>
</dbReference>
<dbReference type="Proteomes" id="UP000694383">
    <property type="component" value="Unplaced"/>
</dbReference>
<dbReference type="SUPFAM" id="SSF49899">
    <property type="entry name" value="Concanavalin A-like lectins/glucanases"/>
    <property type="match status" value="1"/>
</dbReference>
<keyword evidence="4" id="KW-0812">Transmembrane</keyword>
<keyword evidence="8" id="KW-0904">Protein phosphatase</keyword>
<evidence type="ECO:0000313" key="22">
    <source>
        <dbReference type="Ensembl" id="ENSOSIP00000045666.1"/>
    </source>
</evidence>
<dbReference type="PANTHER" id="PTHR19134">
    <property type="entry name" value="RECEPTOR-TYPE TYROSINE-PROTEIN PHOSPHATASE"/>
    <property type="match status" value="1"/>
</dbReference>
<dbReference type="FunFam" id="3.90.190.10:FF:000003">
    <property type="entry name" value="receptor-type tyrosine-protein phosphatase kappa isoform X1"/>
    <property type="match status" value="1"/>
</dbReference>
<dbReference type="Pfam" id="PF23144">
    <property type="entry name" value="Fn3_PTPRU"/>
    <property type="match status" value="1"/>
</dbReference>
<evidence type="ECO:0000256" key="1">
    <source>
        <dbReference type="ARBA" id="ARBA00004479"/>
    </source>
</evidence>
<dbReference type="InterPro" id="IPR013151">
    <property type="entry name" value="Immunoglobulin_dom"/>
</dbReference>
<evidence type="ECO:0000256" key="16">
    <source>
        <dbReference type="SAM" id="SignalP"/>
    </source>
</evidence>
<dbReference type="PANTHER" id="PTHR19134:SF209">
    <property type="entry name" value="RECEPTOR-TYPE TYROSINE-PROTEIN PHOSPHATASE KAPPA"/>
    <property type="match status" value="1"/>
</dbReference>
<dbReference type="EC" id="3.1.3.48" evidence="3"/>
<dbReference type="InterPro" id="IPR050348">
    <property type="entry name" value="Protein-Tyr_Phosphatase"/>
</dbReference>
<dbReference type="SUPFAM" id="SSF48726">
    <property type="entry name" value="Immunoglobulin"/>
    <property type="match status" value="1"/>
</dbReference>
<reference evidence="22" key="1">
    <citation type="submission" date="2025-08" db="UniProtKB">
        <authorList>
            <consortium name="Ensembl"/>
        </authorList>
    </citation>
    <scope>IDENTIFICATION</scope>
</reference>
<feature type="domain" description="MAM" evidence="19">
    <location>
        <begin position="36"/>
        <end position="217"/>
    </location>
</feature>
<evidence type="ECO:0000259" key="21">
    <source>
        <dbReference type="PROSITE" id="PS50853"/>
    </source>
</evidence>
<evidence type="ECO:0000313" key="23">
    <source>
        <dbReference type="Proteomes" id="UP000694383"/>
    </source>
</evidence>
<dbReference type="SMART" id="SM00194">
    <property type="entry name" value="PTPc"/>
    <property type="match status" value="2"/>
</dbReference>
<dbReference type="CDD" id="cd06263">
    <property type="entry name" value="MAM"/>
    <property type="match status" value="1"/>
</dbReference>
<dbReference type="PROSITE" id="PS50835">
    <property type="entry name" value="IG_LIKE"/>
    <property type="match status" value="1"/>
</dbReference>
<dbReference type="GeneTree" id="ENSGT00940000156249"/>
<evidence type="ECO:0000256" key="6">
    <source>
        <dbReference type="ARBA" id="ARBA00022737"/>
    </source>
</evidence>